<keyword evidence="6" id="KW-0732">Signal</keyword>
<protein>
    <recommendedName>
        <fullName evidence="9">Nucleotide-sugar transporter</fullName>
    </recommendedName>
</protein>
<dbReference type="InParanoid" id="A0A316V1F0"/>
<dbReference type="InterPro" id="IPR007271">
    <property type="entry name" value="Nuc_sug_transpt"/>
</dbReference>
<proteinExistence type="predicted"/>
<dbReference type="NCBIfam" id="TIGR00803">
    <property type="entry name" value="nst"/>
    <property type="match status" value="1"/>
</dbReference>
<dbReference type="Pfam" id="PF04142">
    <property type="entry name" value="Nuc_sug_transp"/>
    <property type="match status" value="1"/>
</dbReference>
<feature type="transmembrane region" description="Helical" evidence="5">
    <location>
        <begin position="225"/>
        <end position="247"/>
    </location>
</feature>
<dbReference type="GeneID" id="37018624"/>
<keyword evidence="2 5" id="KW-0812">Transmembrane</keyword>
<name>A0A316V1F0_9BASI</name>
<accession>A0A316V1F0</accession>
<feature type="transmembrane region" description="Helical" evidence="5">
    <location>
        <begin position="290"/>
        <end position="309"/>
    </location>
</feature>
<evidence type="ECO:0000313" key="8">
    <source>
        <dbReference type="Proteomes" id="UP000245771"/>
    </source>
</evidence>
<dbReference type="Proteomes" id="UP000245771">
    <property type="component" value="Unassembled WGS sequence"/>
</dbReference>
<dbReference type="RefSeq" id="XP_025351682.1">
    <property type="nucleotide sequence ID" value="XM_025496843.1"/>
</dbReference>
<evidence type="ECO:0000256" key="6">
    <source>
        <dbReference type="SAM" id="SignalP"/>
    </source>
</evidence>
<dbReference type="OrthoDB" id="408493at2759"/>
<dbReference type="GO" id="GO:0015165">
    <property type="term" value="F:pyrimidine nucleotide-sugar transmembrane transporter activity"/>
    <property type="evidence" value="ECO:0007669"/>
    <property type="project" value="InterPro"/>
</dbReference>
<evidence type="ECO:0008006" key="9">
    <source>
        <dbReference type="Google" id="ProtNLM"/>
    </source>
</evidence>
<evidence type="ECO:0000313" key="7">
    <source>
        <dbReference type="EMBL" id="PWN31380.1"/>
    </source>
</evidence>
<evidence type="ECO:0000256" key="1">
    <source>
        <dbReference type="ARBA" id="ARBA00004141"/>
    </source>
</evidence>
<feature type="signal peptide" evidence="6">
    <location>
        <begin position="1"/>
        <end position="16"/>
    </location>
</feature>
<keyword evidence="8" id="KW-1185">Reference proteome</keyword>
<feature type="transmembrane region" description="Helical" evidence="5">
    <location>
        <begin position="125"/>
        <end position="143"/>
    </location>
</feature>
<dbReference type="EMBL" id="KZ819609">
    <property type="protein sequence ID" value="PWN31380.1"/>
    <property type="molecule type" value="Genomic_DNA"/>
</dbReference>
<feature type="transmembrane region" description="Helical" evidence="5">
    <location>
        <begin position="97"/>
        <end position="119"/>
    </location>
</feature>
<evidence type="ECO:0000256" key="3">
    <source>
        <dbReference type="ARBA" id="ARBA00022989"/>
    </source>
</evidence>
<dbReference type="AlphaFoldDB" id="A0A316V1F0"/>
<evidence type="ECO:0000256" key="4">
    <source>
        <dbReference type="ARBA" id="ARBA00023136"/>
    </source>
</evidence>
<keyword evidence="4 5" id="KW-0472">Membrane</keyword>
<dbReference type="STRING" id="1280837.A0A316V1F0"/>
<dbReference type="PANTHER" id="PTHR10231">
    <property type="entry name" value="NUCLEOTIDE-SUGAR TRANSMEMBRANE TRANSPORTER"/>
    <property type="match status" value="1"/>
</dbReference>
<organism evidence="7 8">
    <name type="scientific">Meira miltonrushii</name>
    <dbReference type="NCBI Taxonomy" id="1280837"/>
    <lineage>
        <taxon>Eukaryota</taxon>
        <taxon>Fungi</taxon>
        <taxon>Dikarya</taxon>
        <taxon>Basidiomycota</taxon>
        <taxon>Ustilaginomycotina</taxon>
        <taxon>Exobasidiomycetes</taxon>
        <taxon>Exobasidiales</taxon>
        <taxon>Brachybasidiaceae</taxon>
        <taxon>Meira</taxon>
    </lineage>
</organism>
<dbReference type="GO" id="GO:0000139">
    <property type="term" value="C:Golgi membrane"/>
    <property type="evidence" value="ECO:0007669"/>
    <property type="project" value="InterPro"/>
</dbReference>
<feature type="transmembrane region" description="Helical" evidence="5">
    <location>
        <begin position="259"/>
        <end position="283"/>
    </location>
</feature>
<keyword evidence="3 5" id="KW-1133">Transmembrane helix</keyword>
<comment type="subcellular location">
    <subcellularLocation>
        <location evidence="1">Membrane</location>
        <topology evidence="1">Multi-pass membrane protein</topology>
    </subcellularLocation>
</comment>
<feature type="chain" id="PRO_5016336419" description="Nucleotide-sugar transporter" evidence="6">
    <location>
        <begin position="17"/>
        <end position="350"/>
    </location>
</feature>
<feature type="transmembrane region" description="Helical" evidence="5">
    <location>
        <begin position="150"/>
        <end position="168"/>
    </location>
</feature>
<reference evidence="7 8" key="1">
    <citation type="journal article" date="2018" name="Mol. Biol. Evol.">
        <title>Broad Genomic Sampling Reveals a Smut Pathogenic Ancestry of the Fungal Clade Ustilaginomycotina.</title>
        <authorList>
            <person name="Kijpornyongpan T."/>
            <person name="Mondo S.J."/>
            <person name="Barry K."/>
            <person name="Sandor L."/>
            <person name="Lee J."/>
            <person name="Lipzen A."/>
            <person name="Pangilinan J."/>
            <person name="LaButti K."/>
            <person name="Hainaut M."/>
            <person name="Henrissat B."/>
            <person name="Grigoriev I.V."/>
            <person name="Spatafora J.W."/>
            <person name="Aime M.C."/>
        </authorList>
    </citation>
    <scope>NUCLEOTIDE SEQUENCE [LARGE SCALE GENOMIC DNA]</scope>
    <source>
        <strain evidence="7 8">MCA 3882</strain>
    </source>
</reference>
<evidence type="ECO:0000256" key="2">
    <source>
        <dbReference type="ARBA" id="ARBA00022692"/>
    </source>
</evidence>
<dbReference type="SUPFAM" id="SSF103481">
    <property type="entry name" value="Multidrug resistance efflux transporter EmrE"/>
    <property type="match status" value="1"/>
</dbReference>
<feature type="transmembrane region" description="Helical" evidence="5">
    <location>
        <begin position="188"/>
        <end position="213"/>
    </location>
</feature>
<sequence length="350" mass="38801">MKTLLLLTLTAYTSFTTYILHRSRNVPASDQYLSATSVVMGELVKLSISVALLYKDNWYQDSSHQLPNTKKDLINTESEISLIEIFKRVCDKDILRIVFPASLYVIQSMFQLTGMMYLSPLTYQTLSQFKIIAVASLSTFLLGKRLNSRHWIAIFTLLIGVIMVQMNARASLIHRLVKKDILPDIKPVGIDVFIGPIFILVSCFLGSLGGILLEKKIKRDSRPGALWIFNAQLSIISLLPAFCILLSECYQKGVSNPFINFSSLAWITVFARAGGGILVALILKHADNILKAFATCAAILLTLCVTAISYGIYPSYHVCIGAAMVITSTVGYAIAEQQEKQTAQMPMEKS</sequence>
<evidence type="ECO:0000256" key="5">
    <source>
        <dbReference type="SAM" id="Phobius"/>
    </source>
</evidence>
<feature type="transmembrane region" description="Helical" evidence="5">
    <location>
        <begin position="315"/>
        <end position="335"/>
    </location>
</feature>
<gene>
    <name evidence="7" type="ORF">FA14DRAFT_128289</name>
</gene>
<dbReference type="InterPro" id="IPR037185">
    <property type="entry name" value="EmrE-like"/>
</dbReference>